<accession>A0AAW0V5D9</accession>
<keyword evidence="3" id="KW-1185">Reference proteome</keyword>
<dbReference type="InterPro" id="IPR010255">
    <property type="entry name" value="Haem_peroxidase_sf"/>
</dbReference>
<feature type="chain" id="PRO_5043968101" evidence="1">
    <location>
        <begin position="25"/>
        <end position="245"/>
    </location>
</feature>
<dbReference type="PROSITE" id="PS50292">
    <property type="entry name" value="PEROXIDASE_3"/>
    <property type="match status" value="1"/>
</dbReference>
<dbReference type="GO" id="GO:0006979">
    <property type="term" value="P:response to oxidative stress"/>
    <property type="evidence" value="ECO:0007669"/>
    <property type="project" value="InterPro"/>
</dbReference>
<dbReference type="EMBL" id="JARAKH010000003">
    <property type="protein sequence ID" value="KAK8405842.1"/>
    <property type="molecule type" value="Genomic_DNA"/>
</dbReference>
<name>A0AAW0V5D9_SCYPA</name>
<dbReference type="Gene3D" id="1.10.640.10">
    <property type="entry name" value="Haem peroxidase domain superfamily, animal type"/>
    <property type="match status" value="1"/>
</dbReference>
<dbReference type="SUPFAM" id="SSF48113">
    <property type="entry name" value="Heme-dependent peroxidases"/>
    <property type="match status" value="1"/>
</dbReference>
<dbReference type="AlphaFoldDB" id="A0AAW0V5D9"/>
<dbReference type="InterPro" id="IPR019791">
    <property type="entry name" value="Haem_peroxidase_animal"/>
</dbReference>
<comment type="caution">
    <text evidence="2">The sequence shown here is derived from an EMBL/GenBank/DDBJ whole genome shotgun (WGS) entry which is preliminary data.</text>
</comment>
<feature type="signal peptide" evidence="1">
    <location>
        <begin position="1"/>
        <end position="24"/>
    </location>
</feature>
<evidence type="ECO:0000313" key="3">
    <source>
        <dbReference type="Proteomes" id="UP001487740"/>
    </source>
</evidence>
<gene>
    <name evidence="2" type="ORF">O3P69_001962</name>
</gene>
<organism evidence="2 3">
    <name type="scientific">Scylla paramamosain</name>
    <name type="common">Mud crab</name>
    <dbReference type="NCBI Taxonomy" id="85552"/>
    <lineage>
        <taxon>Eukaryota</taxon>
        <taxon>Metazoa</taxon>
        <taxon>Ecdysozoa</taxon>
        <taxon>Arthropoda</taxon>
        <taxon>Crustacea</taxon>
        <taxon>Multicrustacea</taxon>
        <taxon>Malacostraca</taxon>
        <taxon>Eumalacostraca</taxon>
        <taxon>Eucarida</taxon>
        <taxon>Decapoda</taxon>
        <taxon>Pleocyemata</taxon>
        <taxon>Brachyura</taxon>
        <taxon>Eubrachyura</taxon>
        <taxon>Portunoidea</taxon>
        <taxon>Portunidae</taxon>
        <taxon>Portuninae</taxon>
        <taxon>Scylla</taxon>
    </lineage>
</organism>
<dbReference type="Proteomes" id="UP001487740">
    <property type="component" value="Unassembled WGS sequence"/>
</dbReference>
<proteinExistence type="predicted"/>
<sequence>MERLPAAGLRALCFALLLACSAAALNGCALQIVRAGPYKSSLQHHLYNNVLGIPAPGSVCISYADVNNAIYEATTRIAIVPPKGDWTPDDIGPVGEVLLEASRIIANKYRLSPLEIAHDLPLMDTRGTAAAAICPRYASPLKCIPGRYRRIDGLCNNLHNPTWGATRAVFTSVCHTSPAVTVLLNFKSYHYFIPQRLSSGRNQSPSIARAFSGPLALWVSLPSGLTNISGRRPDVGRWGMVIKTK</sequence>
<dbReference type="GO" id="GO:0020037">
    <property type="term" value="F:heme binding"/>
    <property type="evidence" value="ECO:0007669"/>
    <property type="project" value="InterPro"/>
</dbReference>
<reference evidence="2 3" key="1">
    <citation type="submission" date="2023-03" db="EMBL/GenBank/DDBJ databases">
        <title>High-quality genome of Scylla paramamosain provides insights in environmental adaptation.</title>
        <authorList>
            <person name="Zhang L."/>
        </authorList>
    </citation>
    <scope>NUCLEOTIDE SEQUENCE [LARGE SCALE GENOMIC DNA]</scope>
    <source>
        <strain evidence="2">LZ_2023a</strain>
        <tissue evidence="2">Muscle</tissue>
    </source>
</reference>
<evidence type="ECO:0000313" key="2">
    <source>
        <dbReference type="EMBL" id="KAK8405842.1"/>
    </source>
</evidence>
<dbReference type="InterPro" id="IPR037120">
    <property type="entry name" value="Haem_peroxidase_sf_animal"/>
</dbReference>
<protein>
    <submittedName>
        <fullName evidence="2">Uncharacterized protein</fullName>
    </submittedName>
</protein>
<dbReference type="GO" id="GO:0004601">
    <property type="term" value="F:peroxidase activity"/>
    <property type="evidence" value="ECO:0007669"/>
    <property type="project" value="InterPro"/>
</dbReference>
<evidence type="ECO:0000256" key="1">
    <source>
        <dbReference type="SAM" id="SignalP"/>
    </source>
</evidence>
<keyword evidence="1" id="KW-0732">Signal</keyword>